<dbReference type="EMBL" id="JAQQBS010001294">
    <property type="protein sequence ID" value="KAK0167682.1"/>
    <property type="molecule type" value="Genomic_DNA"/>
</dbReference>
<protein>
    <submittedName>
        <fullName evidence="1">Uncharacterized protein</fullName>
    </submittedName>
</protein>
<feature type="non-terminal residue" evidence="1">
    <location>
        <position position="1"/>
    </location>
</feature>
<dbReference type="AlphaFoldDB" id="A0AA39KNC3"/>
<dbReference type="Proteomes" id="UP001168990">
    <property type="component" value="Unassembled WGS sequence"/>
</dbReference>
<comment type="caution">
    <text evidence="1">The sequence shown here is derived from an EMBL/GenBank/DDBJ whole genome shotgun (WGS) entry which is preliminary data.</text>
</comment>
<reference evidence="1" key="2">
    <citation type="submission" date="2023-03" db="EMBL/GenBank/DDBJ databases">
        <authorList>
            <person name="Inwood S.N."/>
            <person name="Skelly J.G."/>
            <person name="Guhlin J."/>
            <person name="Harrop T.W.R."/>
            <person name="Goldson S.G."/>
            <person name="Dearden P.K."/>
        </authorList>
    </citation>
    <scope>NUCLEOTIDE SEQUENCE</scope>
    <source>
        <strain evidence="1">Irish</strain>
        <tissue evidence="1">Whole body</tissue>
    </source>
</reference>
<sequence>MTLVFIICSHRFNIHGFLTSVFGYSAMNGDIDGRLNLNHYANVDDADDFHSSLADPEHLPK</sequence>
<keyword evidence="2" id="KW-1185">Reference proteome</keyword>
<organism evidence="1 2">
    <name type="scientific">Microctonus aethiopoides</name>
    <dbReference type="NCBI Taxonomy" id="144406"/>
    <lineage>
        <taxon>Eukaryota</taxon>
        <taxon>Metazoa</taxon>
        <taxon>Ecdysozoa</taxon>
        <taxon>Arthropoda</taxon>
        <taxon>Hexapoda</taxon>
        <taxon>Insecta</taxon>
        <taxon>Pterygota</taxon>
        <taxon>Neoptera</taxon>
        <taxon>Endopterygota</taxon>
        <taxon>Hymenoptera</taxon>
        <taxon>Apocrita</taxon>
        <taxon>Ichneumonoidea</taxon>
        <taxon>Braconidae</taxon>
        <taxon>Euphorinae</taxon>
        <taxon>Microctonus</taxon>
    </lineage>
</organism>
<evidence type="ECO:0000313" key="1">
    <source>
        <dbReference type="EMBL" id="KAK0167682.1"/>
    </source>
</evidence>
<name>A0AA39KNC3_9HYME</name>
<gene>
    <name evidence="1" type="ORF">PV328_012429</name>
</gene>
<evidence type="ECO:0000313" key="2">
    <source>
        <dbReference type="Proteomes" id="UP001168990"/>
    </source>
</evidence>
<proteinExistence type="predicted"/>
<reference evidence="1" key="1">
    <citation type="journal article" date="2023" name="bioRxiv">
        <title>Scaffold-level genome assemblies of two parasitoid biocontrol wasps reveal the parthenogenesis mechanism and an associated novel virus.</title>
        <authorList>
            <person name="Inwood S."/>
            <person name="Skelly J."/>
            <person name="Guhlin J."/>
            <person name="Harrop T."/>
            <person name="Goldson S."/>
            <person name="Dearden P."/>
        </authorList>
    </citation>
    <scope>NUCLEOTIDE SEQUENCE</scope>
    <source>
        <strain evidence="1">Irish</strain>
        <tissue evidence="1">Whole body</tissue>
    </source>
</reference>
<accession>A0AA39KNC3</accession>